<feature type="signal peptide" evidence="1">
    <location>
        <begin position="1"/>
        <end position="22"/>
    </location>
</feature>
<evidence type="ECO:0000313" key="2">
    <source>
        <dbReference type="EMBL" id="NML27285.1"/>
    </source>
</evidence>
<accession>A0A848G8Q9</accession>
<protein>
    <recommendedName>
        <fullName evidence="4">Phenol degradation protein meta</fullName>
    </recommendedName>
</protein>
<organism evidence="2 3">
    <name type="scientific">Zoogloea dura</name>
    <dbReference type="NCBI Taxonomy" id="2728840"/>
    <lineage>
        <taxon>Bacteria</taxon>
        <taxon>Pseudomonadati</taxon>
        <taxon>Pseudomonadota</taxon>
        <taxon>Betaproteobacteria</taxon>
        <taxon>Rhodocyclales</taxon>
        <taxon>Zoogloeaceae</taxon>
        <taxon>Zoogloea</taxon>
    </lineage>
</organism>
<dbReference type="InterPro" id="IPR025737">
    <property type="entry name" value="FApF"/>
</dbReference>
<feature type="chain" id="PRO_5032863525" description="Phenol degradation protein meta" evidence="1">
    <location>
        <begin position="23"/>
        <end position="297"/>
    </location>
</feature>
<evidence type="ECO:0000256" key="1">
    <source>
        <dbReference type="SAM" id="SignalP"/>
    </source>
</evidence>
<keyword evidence="3" id="KW-1185">Reference proteome</keyword>
<keyword evidence="1" id="KW-0732">Signal</keyword>
<dbReference type="EMBL" id="JABBGA010000014">
    <property type="protein sequence ID" value="NML27285.1"/>
    <property type="molecule type" value="Genomic_DNA"/>
</dbReference>
<dbReference type="RefSeq" id="WP_169146825.1">
    <property type="nucleotide sequence ID" value="NZ_JABBGA010000014.1"/>
</dbReference>
<reference evidence="2 3" key="1">
    <citation type="submission" date="2020-04" db="EMBL/GenBank/DDBJ databases">
        <title>Zoogloea sp. G-4-1-14 isolated from soil.</title>
        <authorList>
            <person name="Dahal R.H."/>
        </authorList>
    </citation>
    <scope>NUCLEOTIDE SEQUENCE [LARGE SCALE GENOMIC DNA]</scope>
    <source>
        <strain evidence="2 3">G-4-1-14</strain>
    </source>
</reference>
<evidence type="ECO:0008006" key="4">
    <source>
        <dbReference type="Google" id="ProtNLM"/>
    </source>
</evidence>
<name>A0A848G8Q9_9RHOO</name>
<comment type="caution">
    <text evidence="2">The sequence shown here is derived from an EMBL/GenBank/DDBJ whole genome shotgun (WGS) entry which is preliminary data.</text>
</comment>
<dbReference type="AlphaFoldDB" id="A0A848G8Q9"/>
<dbReference type="Pfam" id="PF13557">
    <property type="entry name" value="Phenol_MetA_deg"/>
    <property type="match status" value="1"/>
</dbReference>
<evidence type="ECO:0000313" key="3">
    <source>
        <dbReference type="Proteomes" id="UP000580043"/>
    </source>
</evidence>
<dbReference type="Proteomes" id="UP000580043">
    <property type="component" value="Unassembled WGS sequence"/>
</dbReference>
<sequence>MNKLINTIVALTLAGLAGGVMATEGGGTIYPVGAENYTCCALPPPGLYGMAWFQHYSADAVRGNGGQVVTPAGFRVNANAVVPRVVYISPLTVAGASLGAQAILPIVNLDVNVTQGVQQSKTGLGDMTFGPVLGWHHSENLHSVLALDIYAPTGAYRKGDVANIGRNHWALQPVLGVSYIQAQGLNADLKAMWTYNFRNDDTDYRDGKELIVDYSVGWGVGGGWTLGVGGYYYQQLTNDEHNGASVADNKGRAVAFGPSIRYDSGKGWFITAKYQDEMAVRNRADGAAFWVKAVFPL</sequence>
<gene>
    <name evidence="2" type="ORF">HHL15_16145</name>
</gene>
<proteinExistence type="predicted"/>